<gene>
    <name evidence="1" type="ORF">THRCLA_22589</name>
</gene>
<dbReference type="Proteomes" id="UP000243217">
    <property type="component" value="Unassembled WGS sequence"/>
</dbReference>
<accession>A0A1V9YWU0</accession>
<name>A0A1V9YWU0_9STRA</name>
<protein>
    <submittedName>
        <fullName evidence="1">Uncharacterized protein</fullName>
    </submittedName>
</protein>
<dbReference type="EMBL" id="JNBS01002595">
    <property type="protein sequence ID" value="OQR90093.1"/>
    <property type="molecule type" value="Genomic_DNA"/>
</dbReference>
<reference evidence="1 2" key="1">
    <citation type="journal article" date="2014" name="Genome Biol. Evol.">
        <title>The secreted proteins of Achlya hypogyna and Thraustotheca clavata identify the ancestral oomycete secretome and reveal gene acquisitions by horizontal gene transfer.</title>
        <authorList>
            <person name="Misner I."/>
            <person name="Blouin N."/>
            <person name="Leonard G."/>
            <person name="Richards T.A."/>
            <person name="Lane C.E."/>
        </authorList>
    </citation>
    <scope>NUCLEOTIDE SEQUENCE [LARGE SCALE GENOMIC DNA]</scope>
    <source>
        <strain evidence="1 2">ATCC 34112</strain>
    </source>
</reference>
<dbReference type="AlphaFoldDB" id="A0A1V9YWU0"/>
<proteinExistence type="predicted"/>
<sequence length="70" mass="7506">MGNKPPAPKPVNVPIAHEVLATSNGVIAKVHTNDSSNLTYNFVPREPTRVSVRAGSQNTSLQQAVLYPKP</sequence>
<evidence type="ECO:0000313" key="2">
    <source>
        <dbReference type="Proteomes" id="UP000243217"/>
    </source>
</evidence>
<keyword evidence="2" id="KW-1185">Reference proteome</keyword>
<evidence type="ECO:0000313" key="1">
    <source>
        <dbReference type="EMBL" id="OQR90093.1"/>
    </source>
</evidence>
<comment type="caution">
    <text evidence="1">The sequence shown here is derived from an EMBL/GenBank/DDBJ whole genome shotgun (WGS) entry which is preliminary data.</text>
</comment>
<organism evidence="1 2">
    <name type="scientific">Thraustotheca clavata</name>
    <dbReference type="NCBI Taxonomy" id="74557"/>
    <lineage>
        <taxon>Eukaryota</taxon>
        <taxon>Sar</taxon>
        <taxon>Stramenopiles</taxon>
        <taxon>Oomycota</taxon>
        <taxon>Saprolegniomycetes</taxon>
        <taxon>Saprolegniales</taxon>
        <taxon>Achlyaceae</taxon>
        <taxon>Thraustotheca</taxon>
    </lineage>
</organism>